<accession>A0A7S4A592</accession>
<evidence type="ECO:0000313" key="4">
    <source>
        <dbReference type="Proteomes" id="UP000789595"/>
    </source>
</evidence>
<dbReference type="EMBL" id="CAKKNE010000005">
    <property type="protein sequence ID" value="CAH0377569.1"/>
    <property type="molecule type" value="Genomic_DNA"/>
</dbReference>
<dbReference type="Proteomes" id="UP000789595">
    <property type="component" value="Unassembled WGS sequence"/>
</dbReference>
<sequence>MSLASQPATRAGGPRPDDSDDEDDDGPPGDLYQPSHFQDTQCGDLAQPSHFGTGESLAELSARMSQLESVSRRNTRGSMESAASMRSGPTTAASMRAAAARAAAKKKSNPPTPKPPTPPPELPPEPPTPAPPPDEDVPWVDKLGSFRDEKARTPRAFSRDPVSVGVVRRQYRQRRRREERAEKARIRKPRPVQPRRESSSSEEEPEAPLFHDPPDAKKLYNLSFGDVVEGTSRRESLVKSIEDELRDGGTVLLVADPSENENDEASCRAVLRTLHMALHPKLRDPIPPLPIKRADGAFGMTLRAPPSRVPAAPF</sequence>
<reference evidence="2" key="1">
    <citation type="submission" date="2021-01" db="EMBL/GenBank/DDBJ databases">
        <authorList>
            <person name="Corre E."/>
            <person name="Pelletier E."/>
            <person name="Niang G."/>
            <person name="Scheremetjew M."/>
            <person name="Finn R."/>
            <person name="Kale V."/>
            <person name="Holt S."/>
            <person name="Cochrane G."/>
            <person name="Meng A."/>
            <person name="Brown T."/>
            <person name="Cohen L."/>
        </authorList>
    </citation>
    <scope>NUCLEOTIDE SEQUENCE</scope>
    <source>
        <strain evidence="2">CCMP1756</strain>
    </source>
</reference>
<evidence type="ECO:0000256" key="1">
    <source>
        <dbReference type="SAM" id="MobiDB-lite"/>
    </source>
</evidence>
<evidence type="ECO:0000313" key="2">
    <source>
        <dbReference type="EMBL" id="CAE0704166.1"/>
    </source>
</evidence>
<feature type="compositionally biased region" description="Pro residues" evidence="1">
    <location>
        <begin position="110"/>
        <end position="132"/>
    </location>
</feature>
<dbReference type="OrthoDB" id="10664810at2759"/>
<protein>
    <submittedName>
        <fullName evidence="2">Uncharacterized protein</fullName>
    </submittedName>
</protein>
<name>A0A7S4A592_9STRA</name>
<feature type="compositionally biased region" description="Low complexity" evidence="1">
    <location>
        <begin position="92"/>
        <end position="102"/>
    </location>
</feature>
<proteinExistence type="predicted"/>
<dbReference type="AlphaFoldDB" id="A0A7S4A592"/>
<reference evidence="3" key="2">
    <citation type="submission" date="2021-11" db="EMBL/GenBank/DDBJ databases">
        <authorList>
            <consortium name="Genoscope - CEA"/>
            <person name="William W."/>
        </authorList>
    </citation>
    <scope>NUCLEOTIDE SEQUENCE</scope>
</reference>
<evidence type="ECO:0000313" key="3">
    <source>
        <dbReference type="EMBL" id="CAH0377569.1"/>
    </source>
</evidence>
<gene>
    <name evidence="2" type="ORF">PCAL00307_LOCUS19614</name>
    <name evidence="3" type="ORF">PECAL_5P21070</name>
</gene>
<dbReference type="EMBL" id="HBIW01022748">
    <property type="protein sequence ID" value="CAE0704166.1"/>
    <property type="molecule type" value="Transcribed_RNA"/>
</dbReference>
<feature type="compositionally biased region" description="Acidic residues" evidence="1">
    <location>
        <begin position="18"/>
        <end position="27"/>
    </location>
</feature>
<feature type="region of interest" description="Disordered" evidence="1">
    <location>
        <begin position="1"/>
        <end position="217"/>
    </location>
</feature>
<organism evidence="2">
    <name type="scientific">Pelagomonas calceolata</name>
    <dbReference type="NCBI Taxonomy" id="35677"/>
    <lineage>
        <taxon>Eukaryota</taxon>
        <taxon>Sar</taxon>
        <taxon>Stramenopiles</taxon>
        <taxon>Ochrophyta</taxon>
        <taxon>Pelagophyceae</taxon>
        <taxon>Pelagomonadales</taxon>
        <taxon>Pelagomonadaceae</taxon>
        <taxon>Pelagomonas</taxon>
    </lineage>
</organism>
<keyword evidence="4" id="KW-1185">Reference proteome</keyword>